<accession>B6K0P9</accession>
<comment type="similarity">
    <text evidence="1">Belongs to the Cdt1 family.</text>
</comment>
<dbReference type="SMART" id="SM01075">
    <property type="entry name" value="CDT1"/>
    <property type="match status" value="1"/>
</dbReference>
<dbReference type="InterPro" id="IPR032054">
    <property type="entry name" value="Cdt1_C"/>
</dbReference>
<name>B6K0P9_SCHJY</name>
<dbReference type="SUPFAM" id="SSF46785">
    <property type="entry name" value="Winged helix' DNA-binding domain"/>
    <property type="match status" value="1"/>
</dbReference>
<dbReference type="JaponicusDB" id="SJAG_02607">
    <property type="gene designation" value="cdt1"/>
</dbReference>
<dbReference type="GO" id="GO:0005634">
    <property type="term" value="C:nucleus"/>
    <property type="evidence" value="ECO:0007669"/>
    <property type="project" value="GOC"/>
</dbReference>
<feature type="region of interest" description="Disordered" evidence="3">
    <location>
        <begin position="229"/>
        <end position="253"/>
    </location>
</feature>
<dbReference type="PANTHER" id="PTHR28637:SF1">
    <property type="entry name" value="DNA REPLICATION FACTOR CDT1"/>
    <property type="match status" value="1"/>
</dbReference>
<evidence type="ECO:0000256" key="1">
    <source>
        <dbReference type="ARBA" id="ARBA00008356"/>
    </source>
</evidence>
<organism evidence="5 7">
    <name type="scientific">Schizosaccharomyces japonicus (strain yFS275 / FY16936)</name>
    <name type="common">Fission yeast</name>
    <dbReference type="NCBI Taxonomy" id="402676"/>
    <lineage>
        <taxon>Eukaryota</taxon>
        <taxon>Fungi</taxon>
        <taxon>Dikarya</taxon>
        <taxon>Ascomycota</taxon>
        <taxon>Taphrinomycotina</taxon>
        <taxon>Schizosaccharomycetes</taxon>
        <taxon>Schizosaccharomycetales</taxon>
        <taxon>Schizosaccharomycetaceae</taxon>
        <taxon>Schizosaccharomyces</taxon>
    </lineage>
</organism>
<feature type="region of interest" description="Disordered" evidence="3">
    <location>
        <begin position="1"/>
        <end position="40"/>
    </location>
</feature>
<keyword evidence="7" id="KW-1185">Reference proteome</keyword>
<dbReference type="GO" id="GO:0030174">
    <property type="term" value="P:regulation of DNA-templated DNA replication initiation"/>
    <property type="evidence" value="ECO:0007669"/>
    <property type="project" value="InterPro"/>
</dbReference>
<dbReference type="HOGENOM" id="CLU_671136_0_0_1"/>
<dbReference type="EMBL" id="KE651166">
    <property type="protein sequence ID" value="EEB07520.1"/>
    <property type="molecule type" value="Genomic_DNA"/>
</dbReference>
<dbReference type="Pfam" id="PF08839">
    <property type="entry name" value="CDT1"/>
    <property type="match status" value="1"/>
</dbReference>
<dbReference type="InterPro" id="IPR014939">
    <property type="entry name" value="CDT1_Gemini-bd-like"/>
</dbReference>
<evidence type="ECO:0000313" key="7">
    <source>
        <dbReference type="Proteomes" id="UP000001744"/>
    </source>
</evidence>
<dbReference type="InterPro" id="IPR038090">
    <property type="entry name" value="Cdt1_C_WH_dom_sf"/>
</dbReference>
<feature type="compositionally biased region" description="Polar residues" evidence="3">
    <location>
        <begin position="240"/>
        <end position="253"/>
    </location>
</feature>
<dbReference type="GeneID" id="7047717"/>
<evidence type="ECO:0000313" key="5">
    <source>
        <dbReference type="EMBL" id="EEB07520.1"/>
    </source>
</evidence>
<dbReference type="eggNOG" id="KOG4762">
    <property type="taxonomic scope" value="Eukaryota"/>
</dbReference>
<protein>
    <submittedName>
        <fullName evidence="5">Replication licensing factor Cdt1</fullName>
    </submittedName>
</protein>
<feature type="domain" description="CDT1 Geminin-binding" evidence="4">
    <location>
        <begin position="59"/>
        <end position="181"/>
    </location>
</feature>
<dbReference type="InterPro" id="IPR045173">
    <property type="entry name" value="Cdt1"/>
</dbReference>
<gene>
    <name evidence="6" type="primary">cdt1</name>
    <name evidence="5" type="ORF">SJAG_02607</name>
</gene>
<dbReference type="AlphaFoldDB" id="B6K0P9"/>
<evidence type="ECO:0000259" key="4">
    <source>
        <dbReference type="SMART" id="SM01075"/>
    </source>
</evidence>
<dbReference type="VEuPathDB" id="FungiDB:SJAG_02607"/>
<proteinExistence type="inferred from homology"/>
<keyword evidence="2" id="KW-0131">Cell cycle</keyword>
<dbReference type="OMA" id="CIDMVQL"/>
<dbReference type="GO" id="GO:0071163">
    <property type="term" value="P:DNA replication preinitiation complex assembly"/>
    <property type="evidence" value="ECO:0007669"/>
    <property type="project" value="InterPro"/>
</dbReference>
<evidence type="ECO:0000256" key="3">
    <source>
        <dbReference type="SAM" id="MobiDB-lite"/>
    </source>
</evidence>
<reference evidence="5 7" key="1">
    <citation type="journal article" date="2011" name="Science">
        <title>Comparative functional genomics of the fission yeasts.</title>
        <authorList>
            <person name="Rhind N."/>
            <person name="Chen Z."/>
            <person name="Yassour M."/>
            <person name="Thompson D.A."/>
            <person name="Haas B.J."/>
            <person name="Habib N."/>
            <person name="Wapinski I."/>
            <person name="Roy S."/>
            <person name="Lin M.F."/>
            <person name="Heiman D.I."/>
            <person name="Young S.K."/>
            <person name="Furuya K."/>
            <person name="Guo Y."/>
            <person name="Pidoux A."/>
            <person name="Chen H.M."/>
            <person name="Robbertse B."/>
            <person name="Goldberg J.M."/>
            <person name="Aoki K."/>
            <person name="Bayne E.H."/>
            <person name="Berlin A.M."/>
            <person name="Desjardins C.A."/>
            <person name="Dobbs E."/>
            <person name="Dukaj L."/>
            <person name="Fan L."/>
            <person name="FitzGerald M.G."/>
            <person name="French C."/>
            <person name="Gujja S."/>
            <person name="Hansen K."/>
            <person name="Keifenheim D."/>
            <person name="Levin J.Z."/>
            <person name="Mosher R.A."/>
            <person name="Mueller C.A."/>
            <person name="Pfiffner J."/>
            <person name="Priest M."/>
            <person name="Russ C."/>
            <person name="Smialowska A."/>
            <person name="Swoboda P."/>
            <person name="Sykes S.M."/>
            <person name="Vaughn M."/>
            <person name="Vengrova S."/>
            <person name="Yoder R."/>
            <person name="Zeng Q."/>
            <person name="Allshire R."/>
            <person name="Baulcombe D."/>
            <person name="Birren B.W."/>
            <person name="Brown W."/>
            <person name="Ekwall K."/>
            <person name="Kellis M."/>
            <person name="Leatherwood J."/>
            <person name="Levin H."/>
            <person name="Margalit H."/>
            <person name="Martienssen R."/>
            <person name="Nieduszynski C.A."/>
            <person name="Spatafora J.W."/>
            <person name="Friedman N."/>
            <person name="Dalgaard J.Z."/>
            <person name="Baumann P."/>
            <person name="Niki H."/>
            <person name="Regev A."/>
            <person name="Nusbaum C."/>
        </authorList>
    </citation>
    <scope>NUCLEOTIDE SEQUENCE [LARGE SCALE GENOMIC DNA]</scope>
    <source>
        <strain evidence="7">yFS275 / FY16936</strain>
    </source>
</reference>
<dbReference type="GO" id="GO:0003677">
    <property type="term" value="F:DNA binding"/>
    <property type="evidence" value="ECO:0007669"/>
    <property type="project" value="InterPro"/>
</dbReference>
<sequence length="410" mass="46776">MQTDIKDFLQRVPTKPQGRKRKVDDDSDTNSQPEHKRVTRVLRPKKVESKAKIEEKVSLQDEEHPLVSIFAALETCITFHISINTKPTMHILEKQVSRMAKTTFNQFTLGQILTIWPGVFALKPAYALHGGVRIKTHEISLNEENRNIIFHSRTPEFKQKLQDWVQSHEDGLEIPSVDLPDLSENKSNFFGNKTATEKKSTVNASIGTPSAETAKTTLDNIQARLQDSPRLQKKPLLKSHANTTQPKKPSMAQLSLRQTSLFDRIKKKQARLAAEAAEKKLSKTPIEKAYEISSLRLDRVVDTLFVLLHSFPFKCSFSLREIVSTFQKSYSTNYTEEQCMRLLRILSKLVPEWCQLHSLGNVQAVLFTRARQGKPILRSYVLERIQNAEGCSEQVSQPTQQKTPLLVNEH</sequence>
<dbReference type="OrthoDB" id="341730at2759"/>
<dbReference type="PANTHER" id="PTHR28637">
    <property type="entry name" value="DNA REPLICATION FACTOR CDT1"/>
    <property type="match status" value="1"/>
</dbReference>
<dbReference type="RefSeq" id="XP_002173813.1">
    <property type="nucleotide sequence ID" value="XM_002173777.2"/>
</dbReference>
<dbReference type="InterPro" id="IPR036390">
    <property type="entry name" value="WH_DNA-bd_sf"/>
</dbReference>
<dbReference type="STRING" id="402676.B6K0P9"/>
<evidence type="ECO:0000313" key="6">
    <source>
        <dbReference type="JaponicusDB" id="SJAG_02607"/>
    </source>
</evidence>
<evidence type="ECO:0000256" key="2">
    <source>
        <dbReference type="ARBA" id="ARBA00023306"/>
    </source>
</evidence>
<dbReference type="Pfam" id="PF16679">
    <property type="entry name" value="CDT1_C"/>
    <property type="match status" value="1"/>
</dbReference>
<dbReference type="Proteomes" id="UP000001744">
    <property type="component" value="Unassembled WGS sequence"/>
</dbReference>
<dbReference type="Gene3D" id="1.10.10.1420">
    <property type="entry name" value="DNA replication factor Cdt1, C-terminal WH domain"/>
    <property type="match status" value="1"/>
</dbReference>